<accession>A0AAX4KNF3</accession>
<feature type="compositionally biased region" description="Acidic residues" evidence="1">
    <location>
        <begin position="120"/>
        <end position="130"/>
    </location>
</feature>
<dbReference type="Proteomes" id="UP001358614">
    <property type="component" value="Chromosome 1"/>
</dbReference>
<feature type="compositionally biased region" description="Basic residues" evidence="1">
    <location>
        <begin position="506"/>
        <end position="526"/>
    </location>
</feature>
<feature type="compositionally biased region" description="Basic and acidic residues" evidence="1">
    <location>
        <begin position="287"/>
        <end position="306"/>
    </location>
</feature>
<protein>
    <submittedName>
        <fullName evidence="2">Uncharacterized protein</fullName>
    </submittedName>
</protein>
<feature type="compositionally biased region" description="Acidic residues" evidence="1">
    <location>
        <begin position="67"/>
        <end position="78"/>
    </location>
</feature>
<keyword evidence="3" id="KW-1185">Reference proteome</keyword>
<feature type="compositionally biased region" description="Polar residues" evidence="1">
    <location>
        <begin position="186"/>
        <end position="215"/>
    </location>
</feature>
<dbReference type="RefSeq" id="XP_066085889.1">
    <property type="nucleotide sequence ID" value="XM_066229792.1"/>
</dbReference>
<dbReference type="GeneID" id="91104830"/>
<feature type="compositionally biased region" description="Acidic residues" evidence="1">
    <location>
        <begin position="264"/>
        <end position="275"/>
    </location>
</feature>
<gene>
    <name evidence="2" type="ORF">V865_006029</name>
</gene>
<feature type="compositionally biased region" description="Polar residues" evidence="1">
    <location>
        <begin position="36"/>
        <end position="46"/>
    </location>
</feature>
<name>A0AAX4KNF3_9TREE</name>
<evidence type="ECO:0000313" key="2">
    <source>
        <dbReference type="EMBL" id="WWD07922.1"/>
    </source>
</evidence>
<feature type="region of interest" description="Disordered" evidence="1">
    <location>
        <begin position="150"/>
        <end position="414"/>
    </location>
</feature>
<feature type="compositionally biased region" description="Acidic residues" evidence="1">
    <location>
        <begin position="340"/>
        <end position="361"/>
    </location>
</feature>
<proteinExistence type="predicted"/>
<evidence type="ECO:0000313" key="3">
    <source>
        <dbReference type="Proteomes" id="UP001358614"/>
    </source>
</evidence>
<dbReference type="EMBL" id="CP144089">
    <property type="protein sequence ID" value="WWD07922.1"/>
    <property type="molecule type" value="Genomic_DNA"/>
</dbReference>
<organism evidence="2 3">
    <name type="scientific">Kwoniella europaea PYCC6329</name>
    <dbReference type="NCBI Taxonomy" id="1423913"/>
    <lineage>
        <taxon>Eukaryota</taxon>
        <taxon>Fungi</taxon>
        <taxon>Dikarya</taxon>
        <taxon>Basidiomycota</taxon>
        <taxon>Agaricomycotina</taxon>
        <taxon>Tremellomycetes</taxon>
        <taxon>Tremellales</taxon>
        <taxon>Cryptococcaceae</taxon>
        <taxon>Kwoniella</taxon>
    </lineage>
</organism>
<dbReference type="AlphaFoldDB" id="A0AAX4KNF3"/>
<feature type="compositionally biased region" description="Basic and acidic residues" evidence="1">
    <location>
        <begin position="87"/>
        <end position="107"/>
    </location>
</feature>
<dbReference type="KEGG" id="ker:91104830"/>
<feature type="compositionally biased region" description="Low complexity" evidence="1">
    <location>
        <begin position="329"/>
        <end position="339"/>
    </location>
</feature>
<evidence type="ECO:0000256" key="1">
    <source>
        <dbReference type="SAM" id="MobiDB-lite"/>
    </source>
</evidence>
<feature type="region of interest" description="Disordered" evidence="1">
    <location>
        <begin position="475"/>
        <end position="526"/>
    </location>
</feature>
<reference evidence="2 3" key="1">
    <citation type="submission" date="2024-01" db="EMBL/GenBank/DDBJ databases">
        <title>Comparative genomics of Cryptococcus and Kwoniella reveals pathogenesis evolution and contrasting modes of karyotype evolution via chromosome fusion or intercentromeric recombination.</title>
        <authorList>
            <person name="Coelho M.A."/>
            <person name="David-Palma M."/>
            <person name="Shea T."/>
            <person name="Bowers K."/>
            <person name="McGinley-Smith S."/>
            <person name="Mohammad A.W."/>
            <person name="Gnirke A."/>
            <person name="Yurkov A.M."/>
            <person name="Nowrousian M."/>
            <person name="Sun S."/>
            <person name="Cuomo C.A."/>
            <person name="Heitman J."/>
        </authorList>
    </citation>
    <scope>NUCLEOTIDE SEQUENCE [LARGE SCALE GENOMIC DNA]</scope>
    <source>
        <strain evidence="2 3">PYCC6329</strain>
    </source>
</reference>
<sequence>MSSTSARTSPIALSFAHVYTLSRDPNKSPPVRSSHLPMSSQTSPGEPSSPIKRPTSSNEVEMHIESIQEDDEVDEFEGLETIGFSQWEREVPNFKSRINDKQEKEGETSSSSQNQPRMEEEIDELDESEYGLEMPMDLIQDEEVRAQVAIHSPIANPSSPPLRTPAFSLPSLNSDIPSGPYPQTPHSPSHSNRRQQANQKFRSSSPVNWTPSPLSSRGKKRSLVILSDDSDQDEENDQTIAIPQKGNFSSPNKKGKSSKVIQSGDDEDEEEEEEPLAVQKRRREKGKGKEILPSHEEEPINIRLELEAQVPDGPTLDDLFKDDVEEGIYESNEYNYNEGDYGEEEDDDYGDFPFDEVDLDFPDTNKRKTKSKSRSPEKQKSKTLANDLFPPDEQEEDLEDKENYDRSFSGGHGSSISILDKFELIKKNEWDIPLISDLEIKWQDFYKNHWRRGVDKLNGKSATTATITTRRDEVGTIRSDDESEEEDVRPKKTTAAKRGGPWGWRGRGRGRGAWRGRVARGKARKK</sequence>
<feature type="region of interest" description="Disordered" evidence="1">
    <location>
        <begin position="18"/>
        <end position="132"/>
    </location>
</feature>
<feature type="compositionally biased region" description="Acidic residues" evidence="1">
    <location>
        <begin position="228"/>
        <end position="237"/>
    </location>
</feature>
<feature type="compositionally biased region" description="Acidic residues" evidence="1">
    <location>
        <begin position="390"/>
        <end position="402"/>
    </location>
</feature>